<reference evidence="3 4" key="1">
    <citation type="submission" date="2019-12" db="EMBL/GenBank/DDBJ databases">
        <title>A genome sequence resource for the geographically widespread anthracnose pathogen Colletotrichum asianum.</title>
        <authorList>
            <person name="Meng Y."/>
        </authorList>
    </citation>
    <scope>NUCLEOTIDE SEQUENCE [LARGE SCALE GENOMIC DNA]</scope>
    <source>
        <strain evidence="3 4">ICMP 18580</strain>
    </source>
</reference>
<accession>A0A8H3WR33</accession>
<dbReference type="AlphaFoldDB" id="A0A8H3WR33"/>
<dbReference type="PROSITE" id="PS50181">
    <property type="entry name" value="FBOX"/>
    <property type="match status" value="1"/>
</dbReference>
<keyword evidence="4" id="KW-1185">Reference proteome</keyword>
<dbReference type="InterPro" id="IPR001810">
    <property type="entry name" value="F-box_dom"/>
</dbReference>
<feature type="domain" description="F-box" evidence="2">
    <location>
        <begin position="154"/>
        <end position="199"/>
    </location>
</feature>
<feature type="region of interest" description="Disordered" evidence="1">
    <location>
        <begin position="49"/>
        <end position="115"/>
    </location>
</feature>
<gene>
    <name evidence="3" type="ORF">GQ607_003740</name>
</gene>
<dbReference type="OrthoDB" id="3692147at2759"/>
<dbReference type="Proteomes" id="UP000434172">
    <property type="component" value="Unassembled WGS sequence"/>
</dbReference>
<name>A0A8H3WR33_9PEZI</name>
<organism evidence="3 4">
    <name type="scientific">Colletotrichum asianum</name>
    <dbReference type="NCBI Taxonomy" id="702518"/>
    <lineage>
        <taxon>Eukaryota</taxon>
        <taxon>Fungi</taxon>
        <taxon>Dikarya</taxon>
        <taxon>Ascomycota</taxon>
        <taxon>Pezizomycotina</taxon>
        <taxon>Sordariomycetes</taxon>
        <taxon>Hypocreomycetidae</taxon>
        <taxon>Glomerellales</taxon>
        <taxon>Glomerellaceae</taxon>
        <taxon>Colletotrichum</taxon>
        <taxon>Colletotrichum gloeosporioides species complex</taxon>
    </lineage>
</organism>
<feature type="compositionally biased region" description="Polar residues" evidence="1">
    <location>
        <begin position="105"/>
        <end position="115"/>
    </location>
</feature>
<feature type="compositionally biased region" description="Low complexity" evidence="1">
    <location>
        <begin position="49"/>
        <end position="61"/>
    </location>
</feature>
<evidence type="ECO:0000259" key="2">
    <source>
        <dbReference type="PROSITE" id="PS50181"/>
    </source>
</evidence>
<dbReference type="InterPro" id="IPR036047">
    <property type="entry name" value="F-box-like_dom_sf"/>
</dbReference>
<evidence type="ECO:0000313" key="4">
    <source>
        <dbReference type="Proteomes" id="UP000434172"/>
    </source>
</evidence>
<protein>
    <recommendedName>
        <fullName evidence="2">F-box domain-containing protein</fullName>
    </recommendedName>
</protein>
<evidence type="ECO:0000313" key="3">
    <source>
        <dbReference type="EMBL" id="KAF0329072.1"/>
    </source>
</evidence>
<sequence>MTLAYPYARAMTTASEYLAAWCVPVIILCIIIKEQISPTRQIVVAEAQAEDASSQQSRESALSNAGTTTPPPQVVEEPKRFDPVNFPAEDADCCNHKEPAPSPVEPTTSESTQDDVSIAPPCLEQPTVFAAFTVPEGRTDAPPWEINFDRNLQQSRLLRLPEEILLQILLIVATDDLYMLRQVSFTFWRIYQSEIFSQFHRKTRISVWQRKKTDGFENDAKTVLRAKRHAFCDPCFKRRTARCYQDHRIYFQRFFSLICRYCNSCHEKILFPRQERRQHLAQRPRQCIMPSAFIQLCPHIDVALSSICDRVSSPGSRRDSNMKDLYCSTCKTNHTRMVFTHSQREEPPETRRCILSDADLRLCRHLTVSASSIWEEVANPGDKGNDTMPGDFGYPLERCGKCKALALALAEGLDYHSYGAIQPPTLSLERRPGVGEGAFRCPFSARSSMNSNKPLVNYFVLIPILTMTRFYER</sequence>
<proteinExistence type="predicted"/>
<dbReference type="EMBL" id="WOWK01000014">
    <property type="protein sequence ID" value="KAF0329072.1"/>
    <property type="molecule type" value="Genomic_DNA"/>
</dbReference>
<evidence type="ECO:0000256" key="1">
    <source>
        <dbReference type="SAM" id="MobiDB-lite"/>
    </source>
</evidence>
<comment type="caution">
    <text evidence="3">The sequence shown here is derived from an EMBL/GenBank/DDBJ whole genome shotgun (WGS) entry which is preliminary data.</text>
</comment>
<dbReference type="SUPFAM" id="SSF81383">
    <property type="entry name" value="F-box domain"/>
    <property type="match status" value="1"/>
</dbReference>